<evidence type="ECO:0000313" key="3">
    <source>
        <dbReference type="Proteomes" id="UP000230423"/>
    </source>
</evidence>
<proteinExistence type="predicted"/>
<gene>
    <name evidence="2" type="ORF">TELCIR_07733</name>
</gene>
<feature type="region of interest" description="Disordered" evidence="1">
    <location>
        <begin position="66"/>
        <end position="114"/>
    </location>
</feature>
<evidence type="ECO:0000313" key="2">
    <source>
        <dbReference type="EMBL" id="PIO70410.1"/>
    </source>
</evidence>
<dbReference type="EMBL" id="KZ346274">
    <property type="protein sequence ID" value="PIO70410.1"/>
    <property type="molecule type" value="Genomic_DNA"/>
</dbReference>
<dbReference type="AlphaFoldDB" id="A0A2G9ULP7"/>
<organism evidence="2 3">
    <name type="scientific">Teladorsagia circumcincta</name>
    <name type="common">Brown stomach worm</name>
    <name type="synonym">Ostertagia circumcincta</name>
    <dbReference type="NCBI Taxonomy" id="45464"/>
    <lineage>
        <taxon>Eukaryota</taxon>
        <taxon>Metazoa</taxon>
        <taxon>Ecdysozoa</taxon>
        <taxon>Nematoda</taxon>
        <taxon>Chromadorea</taxon>
        <taxon>Rhabditida</taxon>
        <taxon>Rhabditina</taxon>
        <taxon>Rhabditomorpha</taxon>
        <taxon>Strongyloidea</taxon>
        <taxon>Trichostrongylidae</taxon>
        <taxon>Teladorsagia</taxon>
    </lineage>
</organism>
<accession>A0A2G9ULP7</accession>
<reference evidence="2 3" key="1">
    <citation type="submission" date="2015-09" db="EMBL/GenBank/DDBJ databases">
        <title>Draft genome of the parasitic nematode Teladorsagia circumcincta isolate WARC Sus (inbred).</title>
        <authorList>
            <person name="Mitreva M."/>
        </authorList>
    </citation>
    <scope>NUCLEOTIDE SEQUENCE [LARGE SCALE GENOMIC DNA]</scope>
    <source>
        <strain evidence="2 3">S</strain>
    </source>
</reference>
<feature type="compositionally biased region" description="Polar residues" evidence="1">
    <location>
        <begin position="80"/>
        <end position="97"/>
    </location>
</feature>
<protein>
    <submittedName>
        <fullName evidence="2">Uncharacterized protein</fullName>
    </submittedName>
</protein>
<sequence>MMIDIEVNKEAMNEEMKKKKEKEKEVLAGNPVTAINLTAPPEYATLEGSFKRSLPQMATRITVPPLAKADKAEGSVPGSAANSAQPSPVGSNRTRYSNLLPIFEQRSQFQRRHK</sequence>
<dbReference type="Proteomes" id="UP000230423">
    <property type="component" value="Unassembled WGS sequence"/>
</dbReference>
<evidence type="ECO:0000256" key="1">
    <source>
        <dbReference type="SAM" id="MobiDB-lite"/>
    </source>
</evidence>
<keyword evidence="3" id="KW-1185">Reference proteome</keyword>
<name>A0A2G9ULP7_TELCI</name>